<keyword evidence="2" id="KW-1185">Reference proteome</keyword>
<reference evidence="2" key="1">
    <citation type="journal article" date="2019" name="Int. J. Syst. Evol. Microbiol.">
        <title>The Global Catalogue of Microorganisms (GCM) 10K type strain sequencing project: providing services to taxonomists for standard genome sequencing and annotation.</title>
        <authorList>
            <consortium name="The Broad Institute Genomics Platform"/>
            <consortium name="The Broad Institute Genome Sequencing Center for Infectious Disease"/>
            <person name="Wu L."/>
            <person name="Ma J."/>
        </authorList>
    </citation>
    <scope>NUCLEOTIDE SEQUENCE [LARGE SCALE GENOMIC DNA]</scope>
    <source>
        <strain evidence="2">JCM 16545</strain>
    </source>
</reference>
<accession>A0ABW4WUV9</accession>
<name>A0ABW4WUV9_9BACT</name>
<evidence type="ECO:0000313" key="2">
    <source>
        <dbReference type="Proteomes" id="UP001597369"/>
    </source>
</evidence>
<dbReference type="RefSeq" id="WP_229962179.1">
    <property type="nucleotide sequence ID" value="NZ_JAJJWI010000019.1"/>
</dbReference>
<sequence>MVPITLSPALAASAANVLPNPLDTPVINQTLSLLAIFSFTIIYNHSSITEQILLVLYTLISFKSQHY</sequence>
<dbReference type="Proteomes" id="UP001597369">
    <property type="component" value="Unassembled WGS sequence"/>
</dbReference>
<gene>
    <name evidence="1" type="ORF">ACFSKU_03750</name>
</gene>
<protein>
    <submittedName>
        <fullName evidence="1">Uncharacterized protein</fullName>
    </submittedName>
</protein>
<evidence type="ECO:0000313" key="1">
    <source>
        <dbReference type="EMBL" id="MFD2065983.1"/>
    </source>
</evidence>
<comment type="caution">
    <text evidence="1">The sequence shown here is derived from an EMBL/GenBank/DDBJ whole genome shotgun (WGS) entry which is preliminary data.</text>
</comment>
<organism evidence="1 2">
    <name type="scientific">Pontibacter silvestris</name>
    <dbReference type="NCBI Taxonomy" id="2305183"/>
    <lineage>
        <taxon>Bacteria</taxon>
        <taxon>Pseudomonadati</taxon>
        <taxon>Bacteroidota</taxon>
        <taxon>Cytophagia</taxon>
        <taxon>Cytophagales</taxon>
        <taxon>Hymenobacteraceae</taxon>
        <taxon>Pontibacter</taxon>
    </lineage>
</organism>
<proteinExistence type="predicted"/>
<dbReference type="EMBL" id="JBHUHV010000014">
    <property type="protein sequence ID" value="MFD2065983.1"/>
    <property type="molecule type" value="Genomic_DNA"/>
</dbReference>